<dbReference type="Gene3D" id="3.40.710.10">
    <property type="entry name" value="DD-peptidase/beta-lactamase superfamily"/>
    <property type="match status" value="1"/>
</dbReference>
<dbReference type="Proteomes" id="UP001223586">
    <property type="component" value="Unassembled WGS sequence"/>
</dbReference>
<reference evidence="2 3" key="1">
    <citation type="submission" date="2023-07" db="EMBL/GenBank/DDBJ databases">
        <title>Genomic Encyclopedia of Type Strains, Phase IV (KMG-IV): sequencing the most valuable type-strain genomes for metagenomic binning, comparative biology and taxonomic classification.</title>
        <authorList>
            <person name="Goeker M."/>
        </authorList>
    </citation>
    <scope>NUCLEOTIDE SEQUENCE [LARGE SCALE GENOMIC DNA]</scope>
    <source>
        <strain evidence="2 3">DSM 23837</strain>
    </source>
</reference>
<evidence type="ECO:0000259" key="1">
    <source>
        <dbReference type="Pfam" id="PF00144"/>
    </source>
</evidence>
<dbReference type="InterPro" id="IPR001466">
    <property type="entry name" value="Beta-lactam-related"/>
</dbReference>
<gene>
    <name evidence="2" type="ORF">J2S08_003004</name>
</gene>
<keyword evidence="3" id="KW-1185">Reference proteome</keyword>
<dbReference type="SUPFAM" id="SSF56601">
    <property type="entry name" value="beta-lactamase/transpeptidase-like"/>
    <property type="match status" value="1"/>
</dbReference>
<feature type="domain" description="Beta-lactamase-related" evidence="1">
    <location>
        <begin position="18"/>
        <end position="102"/>
    </location>
</feature>
<organism evidence="2 3">
    <name type="scientific">Bacillus chungangensis</name>
    <dbReference type="NCBI Taxonomy" id="587633"/>
    <lineage>
        <taxon>Bacteria</taxon>
        <taxon>Bacillati</taxon>
        <taxon>Bacillota</taxon>
        <taxon>Bacilli</taxon>
        <taxon>Bacillales</taxon>
        <taxon>Bacillaceae</taxon>
        <taxon>Bacillus</taxon>
    </lineage>
</organism>
<name>A0ABT9WV95_9BACI</name>
<dbReference type="RefSeq" id="WP_307230859.1">
    <property type="nucleotide sequence ID" value="NZ_JAUSTT010000019.1"/>
</dbReference>
<dbReference type="Pfam" id="PF00144">
    <property type="entry name" value="Beta-lactamase"/>
    <property type="match status" value="1"/>
</dbReference>
<evidence type="ECO:0000313" key="3">
    <source>
        <dbReference type="Proteomes" id="UP001223586"/>
    </source>
</evidence>
<proteinExistence type="predicted"/>
<dbReference type="InterPro" id="IPR012338">
    <property type="entry name" value="Beta-lactam/transpept-like"/>
</dbReference>
<comment type="caution">
    <text evidence="2">The sequence shown here is derived from an EMBL/GenBank/DDBJ whole genome shotgun (WGS) entry which is preliminary data.</text>
</comment>
<accession>A0ABT9WV95</accession>
<dbReference type="PANTHER" id="PTHR43283:SF7">
    <property type="entry name" value="BETA-LACTAMASE-RELATED DOMAIN-CONTAINING PROTEIN"/>
    <property type="match status" value="1"/>
</dbReference>
<dbReference type="EMBL" id="JAUSTT010000019">
    <property type="protein sequence ID" value="MDQ0177125.1"/>
    <property type="molecule type" value="Genomic_DNA"/>
</dbReference>
<sequence length="120" mass="13659">MFLEKNISTQFNQVIEHVRNTHDTVKALGYAVLVIHNDQIVTEHYAGYHSQLQHAKAINEDSQFHIASVRKSYTGFCIAWALHYGYIQSIDDPVLHYLPDLDKVKLPSVGVFSHPPLMVS</sequence>
<dbReference type="InterPro" id="IPR050789">
    <property type="entry name" value="Diverse_Enzym_Activities"/>
</dbReference>
<protein>
    <submittedName>
        <fullName evidence="2">CubicO group peptidase (Beta-lactamase class C family)</fullName>
    </submittedName>
</protein>
<evidence type="ECO:0000313" key="2">
    <source>
        <dbReference type="EMBL" id="MDQ0177125.1"/>
    </source>
</evidence>
<dbReference type="PANTHER" id="PTHR43283">
    <property type="entry name" value="BETA-LACTAMASE-RELATED"/>
    <property type="match status" value="1"/>
</dbReference>